<evidence type="ECO:0000313" key="2">
    <source>
        <dbReference type="Proteomes" id="UP000489600"/>
    </source>
</evidence>
<protein>
    <submittedName>
        <fullName evidence="1">Uncharacterized protein</fullName>
    </submittedName>
</protein>
<accession>A0A565ASR1</accession>
<gene>
    <name evidence="1" type="ORF">ANE_LOCUS2575</name>
</gene>
<dbReference type="EMBL" id="CABITT030000001">
    <property type="protein sequence ID" value="VVA92130.1"/>
    <property type="molecule type" value="Genomic_DNA"/>
</dbReference>
<proteinExistence type="predicted"/>
<evidence type="ECO:0000313" key="1">
    <source>
        <dbReference type="EMBL" id="VVA92130.1"/>
    </source>
</evidence>
<keyword evidence="2" id="KW-1185">Reference proteome</keyword>
<dbReference type="Proteomes" id="UP000489600">
    <property type="component" value="Unassembled WGS sequence"/>
</dbReference>
<name>A0A565ASR1_9BRAS</name>
<reference evidence="1" key="1">
    <citation type="submission" date="2019-07" db="EMBL/GenBank/DDBJ databases">
        <authorList>
            <person name="Dittberner H."/>
        </authorList>
    </citation>
    <scope>NUCLEOTIDE SEQUENCE [LARGE SCALE GENOMIC DNA]</scope>
</reference>
<organism evidence="1 2">
    <name type="scientific">Arabis nemorensis</name>
    <dbReference type="NCBI Taxonomy" id="586526"/>
    <lineage>
        <taxon>Eukaryota</taxon>
        <taxon>Viridiplantae</taxon>
        <taxon>Streptophyta</taxon>
        <taxon>Embryophyta</taxon>
        <taxon>Tracheophyta</taxon>
        <taxon>Spermatophyta</taxon>
        <taxon>Magnoliopsida</taxon>
        <taxon>eudicotyledons</taxon>
        <taxon>Gunneridae</taxon>
        <taxon>Pentapetalae</taxon>
        <taxon>rosids</taxon>
        <taxon>malvids</taxon>
        <taxon>Brassicales</taxon>
        <taxon>Brassicaceae</taxon>
        <taxon>Arabideae</taxon>
        <taxon>Arabis</taxon>
    </lineage>
</organism>
<dbReference type="AlphaFoldDB" id="A0A565ASR1"/>
<comment type="caution">
    <text evidence="1">The sequence shown here is derived from an EMBL/GenBank/DDBJ whole genome shotgun (WGS) entry which is preliminary data.</text>
</comment>
<sequence>MLKGRLASLTSTQYHLRKFQESERRVKNRAFCIRFCLQYLGMPDLTCRELNSADSVSAMKDKILELV</sequence>